<keyword evidence="14" id="KW-1185">Reference proteome</keyword>
<dbReference type="GO" id="GO:0055085">
    <property type="term" value="P:transmembrane transport"/>
    <property type="evidence" value="ECO:0007669"/>
    <property type="project" value="InterPro"/>
</dbReference>
<dbReference type="Gene3D" id="3.30.1150.10">
    <property type="match status" value="1"/>
</dbReference>
<evidence type="ECO:0000256" key="2">
    <source>
        <dbReference type="ARBA" id="ARBA00006555"/>
    </source>
</evidence>
<evidence type="ECO:0000256" key="9">
    <source>
        <dbReference type="ARBA" id="ARBA00023136"/>
    </source>
</evidence>
<dbReference type="InterPro" id="IPR037682">
    <property type="entry name" value="TonB_C"/>
</dbReference>
<evidence type="ECO:0000313" key="13">
    <source>
        <dbReference type="EMBL" id="RXR08423.1"/>
    </source>
</evidence>
<evidence type="ECO:0000256" key="11">
    <source>
        <dbReference type="SAM" id="Phobius"/>
    </source>
</evidence>
<accession>A0A4Q1JYI3</accession>
<comment type="similarity">
    <text evidence="2">Belongs to the TonB family.</text>
</comment>
<name>A0A4Q1JYI3_9GAMM</name>
<evidence type="ECO:0000256" key="4">
    <source>
        <dbReference type="ARBA" id="ARBA00022475"/>
    </source>
</evidence>
<dbReference type="NCBIfam" id="TIGR01352">
    <property type="entry name" value="tonB_Cterm"/>
    <property type="match status" value="1"/>
</dbReference>
<dbReference type="GO" id="GO:0031992">
    <property type="term" value="F:energy transducer activity"/>
    <property type="evidence" value="ECO:0007669"/>
    <property type="project" value="TreeGrafter"/>
</dbReference>
<gene>
    <name evidence="13" type="ORF">EPA99_00915</name>
</gene>
<evidence type="ECO:0000256" key="3">
    <source>
        <dbReference type="ARBA" id="ARBA00022448"/>
    </source>
</evidence>
<dbReference type="OrthoDB" id="9792439at2"/>
<evidence type="ECO:0000256" key="1">
    <source>
        <dbReference type="ARBA" id="ARBA00004383"/>
    </source>
</evidence>
<evidence type="ECO:0000256" key="7">
    <source>
        <dbReference type="ARBA" id="ARBA00022927"/>
    </source>
</evidence>
<evidence type="ECO:0000256" key="5">
    <source>
        <dbReference type="ARBA" id="ARBA00022519"/>
    </source>
</evidence>
<evidence type="ECO:0000313" key="14">
    <source>
        <dbReference type="Proteomes" id="UP000289784"/>
    </source>
</evidence>
<feature type="domain" description="TonB C-terminal" evidence="12">
    <location>
        <begin position="131"/>
        <end position="224"/>
    </location>
</feature>
<dbReference type="RefSeq" id="WP_129469316.1">
    <property type="nucleotide sequence ID" value="NZ_SAWZ01000001.1"/>
</dbReference>
<keyword evidence="5" id="KW-0997">Cell inner membrane</keyword>
<dbReference type="Pfam" id="PF03544">
    <property type="entry name" value="TonB_C"/>
    <property type="match status" value="1"/>
</dbReference>
<comment type="caution">
    <text evidence="13">The sequence shown here is derived from an EMBL/GenBank/DDBJ whole genome shotgun (WGS) entry which is preliminary data.</text>
</comment>
<dbReference type="PANTHER" id="PTHR33446">
    <property type="entry name" value="PROTEIN TONB-RELATED"/>
    <property type="match status" value="1"/>
</dbReference>
<dbReference type="InterPro" id="IPR051045">
    <property type="entry name" value="TonB-dependent_transducer"/>
</dbReference>
<feature type="compositionally biased region" description="Pro residues" evidence="10">
    <location>
        <begin position="62"/>
        <end position="94"/>
    </location>
</feature>
<keyword evidence="6 11" id="KW-0812">Transmembrane</keyword>
<evidence type="ECO:0000256" key="8">
    <source>
        <dbReference type="ARBA" id="ARBA00022989"/>
    </source>
</evidence>
<dbReference type="EMBL" id="SAWZ01000001">
    <property type="protein sequence ID" value="RXR08423.1"/>
    <property type="molecule type" value="Genomic_DNA"/>
</dbReference>
<reference evidence="13 14" key="1">
    <citation type="submission" date="2019-01" db="EMBL/GenBank/DDBJ databases">
        <title>Pseudoxanthomonas composti sp. nov., isolated from compost.</title>
        <authorList>
            <person name="Yang G."/>
        </authorList>
    </citation>
    <scope>NUCLEOTIDE SEQUENCE [LARGE SCALE GENOMIC DNA]</scope>
    <source>
        <strain evidence="13 14">GSS15</strain>
    </source>
</reference>
<keyword evidence="3" id="KW-0813">Transport</keyword>
<dbReference type="PANTHER" id="PTHR33446:SF2">
    <property type="entry name" value="PROTEIN TONB"/>
    <property type="match status" value="1"/>
</dbReference>
<dbReference type="AlphaFoldDB" id="A0A4Q1JYI3"/>
<keyword evidence="8 11" id="KW-1133">Transmembrane helix</keyword>
<dbReference type="GO" id="GO:0098797">
    <property type="term" value="C:plasma membrane protein complex"/>
    <property type="evidence" value="ECO:0007669"/>
    <property type="project" value="TreeGrafter"/>
</dbReference>
<feature type="region of interest" description="Disordered" evidence="10">
    <location>
        <begin position="48"/>
        <end position="94"/>
    </location>
</feature>
<keyword evidence="9 11" id="KW-0472">Membrane</keyword>
<dbReference type="InterPro" id="IPR006260">
    <property type="entry name" value="TonB/TolA_C"/>
</dbReference>
<dbReference type="GO" id="GO:0015031">
    <property type="term" value="P:protein transport"/>
    <property type="evidence" value="ECO:0007669"/>
    <property type="project" value="UniProtKB-KW"/>
</dbReference>
<dbReference type="Proteomes" id="UP000289784">
    <property type="component" value="Unassembled WGS sequence"/>
</dbReference>
<evidence type="ECO:0000259" key="12">
    <source>
        <dbReference type="PROSITE" id="PS52015"/>
    </source>
</evidence>
<sequence>MVRALQFGKDSGLSLQRILALSTAIGVHALVFLLLLVPMAMPRVQTKRAQEDPPRWQIPIQVPKPPVPVVQEQPPRPQPPTPATPTRPIEMPPRPMDQVVQEAPLELPNAPTETSAPLVAEPGPSLSTAPLEGASLQYAVASPPPYPAREVRSGTEGTVLLKILVDTDGTPIDVLVERSSGSRSLDDSARRHVLKHWKFKPAMDQGRAVQAWGLVPIDFRLGRG</sequence>
<protein>
    <submittedName>
        <fullName evidence="13">Energy transducer TonB</fullName>
    </submittedName>
</protein>
<evidence type="ECO:0000256" key="10">
    <source>
        <dbReference type="SAM" id="MobiDB-lite"/>
    </source>
</evidence>
<comment type="subcellular location">
    <subcellularLocation>
        <location evidence="1">Cell inner membrane</location>
        <topology evidence="1">Single-pass membrane protein</topology>
        <orientation evidence="1">Periplasmic side</orientation>
    </subcellularLocation>
</comment>
<feature type="transmembrane region" description="Helical" evidence="11">
    <location>
        <begin position="18"/>
        <end position="37"/>
    </location>
</feature>
<evidence type="ECO:0000256" key="6">
    <source>
        <dbReference type="ARBA" id="ARBA00022692"/>
    </source>
</evidence>
<dbReference type="PROSITE" id="PS52015">
    <property type="entry name" value="TONB_CTD"/>
    <property type="match status" value="1"/>
</dbReference>
<dbReference type="SUPFAM" id="SSF74653">
    <property type="entry name" value="TolA/TonB C-terminal domain"/>
    <property type="match status" value="1"/>
</dbReference>
<keyword evidence="7" id="KW-0653">Protein transport</keyword>
<organism evidence="13 14">
    <name type="scientific">Pseudoxanthomonas composti</name>
    <dbReference type="NCBI Taxonomy" id="2137479"/>
    <lineage>
        <taxon>Bacteria</taxon>
        <taxon>Pseudomonadati</taxon>
        <taxon>Pseudomonadota</taxon>
        <taxon>Gammaproteobacteria</taxon>
        <taxon>Lysobacterales</taxon>
        <taxon>Lysobacteraceae</taxon>
        <taxon>Pseudoxanthomonas</taxon>
    </lineage>
</organism>
<keyword evidence="4" id="KW-1003">Cell membrane</keyword>
<proteinExistence type="inferred from homology"/>